<dbReference type="Proteomes" id="UP000185093">
    <property type="component" value="Unassembled WGS sequence"/>
</dbReference>
<dbReference type="PANTHER" id="PTHR33694:SF1">
    <property type="entry name" value="UDP-3-O-ACYL-N-ACETYLGLUCOSAMINE DEACETYLASE 1, MITOCHONDRIAL-RELATED"/>
    <property type="match status" value="1"/>
</dbReference>
<evidence type="ECO:0000256" key="9">
    <source>
        <dbReference type="ARBA" id="ARBA00022833"/>
    </source>
</evidence>
<protein>
    <recommendedName>
        <fullName evidence="4 12">UDP-3-O-acyl-N-acetylglucosamine deacetylase</fullName>
        <shortName evidence="12">UDP-3-O-acyl-GlcNAc deacetylase</shortName>
        <ecNumber evidence="4 12">3.5.1.108</ecNumber>
    </recommendedName>
    <alternativeName>
        <fullName evidence="12">UDP-3-O-[R-3-hydroxymyristoyl]-N-acetylglucosamine deacetylase</fullName>
    </alternativeName>
</protein>
<feature type="binding site" evidence="12">
    <location>
        <position position="78"/>
    </location>
    <ligand>
        <name>Zn(2+)</name>
        <dbReference type="ChEBI" id="CHEBI:29105"/>
    </ligand>
</feature>
<evidence type="ECO:0000256" key="3">
    <source>
        <dbReference type="ARBA" id="ARBA00005002"/>
    </source>
</evidence>
<dbReference type="EMBL" id="FSQZ01000001">
    <property type="protein sequence ID" value="SIN65681.1"/>
    <property type="molecule type" value="Genomic_DNA"/>
</dbReference>
<evidence type="ECO:0000256" key="12">
    <source>
        <dbReference type="HAMAP-Rule" id="MF_00388"/>
    </source>
</evidence>
<feature type="binding site" evidence="12">
    <location>
        <position position="238"/>
    </location>
    <ligand>
        <name>Zn(2+)</name>
        <dbReference type="ChEBI" id="CHEBI:29105"/>
    </ligand>
</feature>
<evidence type="ECO:0000313" key="14">
    <source>
        <dbReference type="Proteomes" id="UP000185093"/>
    </source>
</evidence>
<sequence length="284" mass="31061">MRMKRVTLQRPIEVEGLGLHSGKISKVVMLPSDGGDGIMIGAVKGQMPYPIGECDIFSPGRSTCVVLPSGHTIFTMEHLLAALYGMGVDDIIVLVDGDEIPIFDGSAGQWVKLLEEAGLREREGTEKTIYSVCSPLCVEDESGDAWVACLPCENLKVTYVISFDDVSIGTQTFVAEVTRTRFVEEIAPSRTFVRLKDVEELKKEGLARGGSLHNALVFGNDGLLNDTQMRFANECARHKALDLLGDLALVGLPLQAHVIGYKAGHRLHLRLVDRLRRLCKGGWS</sequence>
<organism evidence="13 14">
    <name type="scientific">Acetomicrobium flavidum</name>
    <dbReference type="NCBI Taxonomy" id="49896"/>
    <lineage>
        <taxon>Bacteria</taxon>
        <taxon>Thermotogati</taxon>
        <taxon>Synergistota</taxon>
        <taxon>Synergistia</taxon>
        <taxon>Synergistales</taxon>
        <taxon>Acetomicrobiaceae</taxon>
        <taxon>Acetomicrobium</taxon>
    </lineage>
</organism>
<evidence type="ECO:0000256" key="4">
    <source>
        <dbReference type="ARBA" id="ARBA00012745"/>
    </source>
</evidence>
<evidence type="ECO:0000256" key="11">
    <source>
        <dbReference type="ARBA" id="ARBA00024535"/>
    </source>
</evidence>
<dbReference type="Gene3D" id="3.30.230.20">
    <property type="entry name" value="lpxc deacetylase, domain 1"/>
    <property type="match status" value="1"/>
</dbReference>
<comment type="caution">
    <text evidence="13">The sequence shown here is derived from an EMBL/GenBank/DDBJ whole genome shotgun (WGS) entry which is preliminary data.</text>
</comment>
<keyword evidence="6 12" id="KW-0441">Lipid A biosynthesis</keyword>
<dbReference type="InterPro" id="IPR020568">
    <property type="entry name" value="Ribosomal_Su5_D2-typ_SF"/>
</dbReference>
<dbReference type="InterPro" id="IPR011334">
    <property type="entry name" value="UDP-acyl_GlcNac_deAcase_C"/>
</dbReference>
<evidence type="ECO:0000256" key="1">
    <source>
        <dbReference type="ARBA" id="ARBA00001947"/>
    </source>
</evidence>
<keyword evidence="5 12" id="KW-0444">Lipid biosynthesis</keyword>
<dbReference type="HAMAP" id="MF_00388">
    <property type="entry name" value="LpxC"/>
    <property type="match status" value="1"/>
</dbReference>
<comment type="pathway">
    <text evidence="3 12">Glycolipid biosynthesis; lipid IV(A) biosynthesis; lipid IV(A) from (3R)-3-hydroxytetradecanoyl-[acyl-carrier-protein] and UDP-N-acetyl-alpha-D-glucosamine: step 2/6.</text>
</comment>
<dbReference type="InterPro" id="IPR015870">
    <property type="entry name" value="UDP-acyl_N-AcGlcN_deAcase_N"/>
</dbReference>
<comment type="cofactor">
    <cofactor evidence="1 12">
        <name>Zn(2+)</name>
        <dbReference type="ChEBI" id="CHEBI:29105"/>
    </cofactor>
</comment>
<reference evidence="13 14" key="1">
    <citation type="submission" date="2016-11" db="EMBL/GenBank/DDBJ databases">
        <authorList>
            <person name="Varghese N."/>
            <person name="Submissions S."/>
        </authorList>
    </citation>
    <scope>NUCLEOTIDE SEQUENCE [LARGE SCALE GENOMIC DNA]</scope>
    <source>
        <strain evidence="13 14">DSM 20664</strain>
    </source>
</reference>
<accession>A0ABY1JCK4</accession>
<comment type="function">
    <text evidence="2 12">Catalyzes the hydrolysis of UDP-3-O-myristoyl-N-acetylglucosamine to form UDP-3-O-myristoylglucosamine and acetate, the committed step in lipid A biosynthesis.</text>
</comment>
<feature type="active site" description="Proton donor" evidence="12">
    <location>
        <position position="265"/>
    </location>
</feature>
<evidence type="ECO:0000256" key="8">
    <source>
        <dbReference type="ARBA" id="ARBA00022801"/>
    </source>
</evidence>
<evidence type="ECO:0000313" key="13">
    <source>
        <dbReference type="EMBL" id="SIN65681.1"/>
    </source>
</evidence>
<evidence type="ECO:0000256" key="6">
    <source>
        <dbReference type="ARBA" id="ARBA00022556"/>
    </source>
</evidence>
<keyword evidence="14" id="KW-1185">Reference proteome</keyword>
<dbReference type="Pfam" id="PF03331">
    <property type="entry name" value="LpxC"/>
    <property type="match status" value="1"/>
</dbReference>
<comment type="similarity">
    <text evidence="12">Belongs to the LpxC family.</text>
</comment>
<keyword evidence="7 12" id="KW-0479">Metal-binding</keyword>
<dbReference type="NCBIfam" id="TIGR00325">
    <property type="entry name" value="lpxC"/>
    <property type="match status" value="1"/>
</dbReference>
<name>A0ABY1JCK4_9BACT</name>
<dbReference type="PANTHER" id="PTHR33694">
    <property type="entry name" value="UDP-3-O-ACYL-N-ACETYLGLUCOSAMINE DEACETYLASE 1, MITOCHONDRIAL-RELATED"/>
    <property type="match status" value="1"/>
</dbReference>
<evidence type="ECO:0000256" key="5">
    <source>
        <dbReference type="ARBA" id="ARBA00022516"/>
    </source>
</evidence>
<proteinExistence type="inferred from homology"/>
<dbReference type="Gene3D" id="3.30.1700.10">
    <property type="entry name" value="lpxc deacetylase, domain 2"/>
    <property type="match status" value="1"/>
</dbReference>
<evidence type="ECO:0000256" key="7">
    <source>
        <dbReference type="ARBA" id="ARBA00022723"/>
    </source>
</evidence>
<keyword evidence="10 12" id="KW-0443">Lipid metabolism</keyword>
<comment type="catalytic activity">
    <reaction evidence="11 12">
        <text>a UDP-3-O-[(3R)-3-hydroxyacyl]-N-acetyl-alpha-D-glucosamine + H2O = a UDP-3-O-[(3R)-3-hydroxyacyl]-alpha-D-glucosamine + acetate</text>
        <dbReference type="Rhea" id="RHEA:67816"/>
        <dbReference type="ChEBI" id="CHEBI:15377"/>
        <dbReference type="ChEBI" id="CHEBI:30089"/>
        <dbReference type="ChEBI" id="CHEBI:137740"/>
        <dbReference type="ChEBI" id="CHEBI:173225"/>
        <dbReference type="EC" id="3.5.1.108"/>
    </reaction>
</comment>
<gene>
    <name evidence="12" type="primary">lpxC</name>
    <name evidence="13" type="ORF">SAMN05444368_0797</name>
</gene>
<dbReference type="EC" id="3.5.1.108" evidence="4 12"/>
<feature type="binding site" evidence="12">
    <location>
        <position position="242"/>
    </location>
    <ligand>
        <name>Zn(2+)</name>
        <dbReference type="ChEBI" id="CHEBI:29105"/>
    </ligand>
</feature>
<keyword evidence="8 12" id="KW-0378">Hydrolase</keyword>
<dbReference type="SUPFAM" id="SSF54211">
    <property type="entry name" value="Ribosomal protein S5 domain 2-like"/>
    <property type="match status" value="2"/>
</dbReference>
<keyword evidence="9 12" id="KW-0862">Zinc</keyword>
<dbReference type="InterPro" id="IPR004463">
    <property type="entry name" value="UDP-acyl_GlcNac_deAcase"/>
</dbReference>
<evidence type="ECO:0000256" key="10">
    <source>
        <dbReference type="ARBA" id="ARBA00023098"/>
    </source>
</evidence>
<evidence type="ECO:0000256" key="2">
    <source>
        <dbReference type="ARBA" id="ARBA00002923"/>
    </source>
</evidence>